<dbReference type="EnsemblPlants" id="EMT16750">
    <property type="protein sequence ID" value="EMT16750"/>
    <property type="gene ID" value="F775_02920"/>
</dbReference>
<dbReference type="PANTHER" id="PTHR44259">
    <property type="entry name" value="OS07G0183000 PROTEIN-RELATED"/>
    <property type="match status" value="1"/>
</dbReference>
<evidence type="ECO:0000313" key="3">
    <source>
        <dbReference type="EnsemblPlants" id="EMT16750"/>
    </source>
</evidence>
<organism evidence="3">
    <name type="scientific">Aegilops tauschii</name>
    <name type="common">Tausch's goatgrass</name>
    <name type="synonym">Aegilops squarrosa</name>
    <dbReference type="NCBI Taxonomy" id="37682"/>
    <lineage>
        <taxon>Eukaryota</taxon>
        <taxon>Viridiplantae</taxon>
        <taxon>Streptophyta</taxon>
        <taxon>Embryophyta</taxon>
        <taxon>Tracheophyta</taxon>
        <taxon>Spermatophyta</taxon>
        <taxon>Magnoliopsida</taxon>
        <taxon>Liliopsida</taxon>
        <taxon>Poales</taxon>
        <taxon>Poaceae</taxon>
        <taxon>BOP clade</taxon>
        <taxon>Pooideae</taxon>
        <taxon>Triticodae</taxon>
        <taxon>Triticeae</taxon>
        <taxon>Triticinae</taxon>
        <taxon>Aegilops</taxon>
    </lineage>
</organism>
<dbReference type="Pfam" id="PF03478">
    <property type="entry name" value="Beta-prop_KIB1-4"/>
    <property type="match status" value="1"/>
</dbReference>
<feature type="domain" description="KIB1-4 beta-propeller" evidence="2">
    <location>
        <begin position="56"/>
        <end position="461"/>
    </location>
</feature>
<protein>
    <recommendedName>
        <fullName evidence="2">KIB1-4 beta-propeller domain-containing protein</fullName>
    </recommendedName>
</protein>
<dbReference type="InterPro" id="IPR005174">
    <property type="entry name" value="KIB1-4_b-propeller"/>
</dbReference>
<dbReference type="InterPro" id="IPR050942">
    <property type="entry name" value="F-box_BR-signaling"/>
</dbReference>
<feature type="region of interest" description="Disordered" evidence="1">
    <location>
        <begin position="119"/>
        <end position="203"/>
    </location>
</feature>
<accession>N1R3P7</accession>
<name>N1R3P7_AEGTA</name>
<evidence type="ECO:0000256" key="1">
    <source>
        <dbReference type="SAM" id="MobiDB-lite"/>
    </source>
</evidence>
<dbReference type="AlphaFoldDB" id="N1R3P7"/>
<reference evidence="3" key="1">
    <citation type="submission" date="2015-06" db="UniProtKB">
        <authorList>
            <consortium name="EnsemblPlants"/>
        </authorList>
    </citation>
    <scope>IDENTIFICATION</scope>
</reference>
<evidence type="ECO:0000259" key="2">
    <source>
        <dbReference type="Pfam" id="PF03478"/>
    </source>
</evidence>
<proteinExistence type="predicted"/>
<feature type="compositionally biased region" description="Acidic residues" evidence="1">
    <location>
        <begin position="180"/>
        <end position="190"/>
    </location>
</feature>
<sequence length="489" mass="55627">MADQEQPDWLCKLPFDVLNLIAHKTRDPVEGLTAFRSNIAGIEDGSDYMLVFPLPRGWSIVVDARDVSSHLSHLATGATAALPKLNAVFDGSAASGITHLVYEHLSGLELLFYSEDPVKNSDRKTRPSVVDQPTDQDQNEEYLTDTEAPSFDEGSSCEDPNKYLSDVELPSSDEKHVCEEPNDNPIDDQEVPSSEEGSYLTDDEAHSSDMCSFYLSFYKPCPRPRYHYQQFKIKIHSRYGPVEYSNYIELSNYFRFAVHVPPGTPACSTEGMVIMMYHWLHVSNGVVFCRPGDTAWTIIGNDNSINNCFVDFAYFDGKMFAMDRNCVTTVFDAMILKIFYQIDVPLATSNFAFRLCGGIIPEKLECLHLVALPHKLLLVKVLMESYEFRVFELASESEEDNRLAWRKVTEDEGIGNYDIFMDAYHATFSNSDDGSGTRIYHVDNELFGTARCVWGYCYNMHDNKMECIYEPPEDDYNDYYSTKPSWFVP</sequence>